<reference evidence="1 2" key="1">
    <citation type="submission" date="2016-10" db="EMBL/GenBank/DDBJ databases">
        <authorList>
            <person name="de Groot N.N."/>
        </authorList>
    </citation>
    <scope>NUCLEOTIDE SEQUENCE [LARGE SCALE GENOMIC DNA]</scope>
    <source>
        <strain evidence="1 2">DSM 10495</strain>
    </source>
</reference>
<dbReference type="RefSeq" id="WP_066212733.1">
    <property type="nucleotide sequence ID" value="NZ_FNSN01000003.1"/>
</dbReference>
<evidence type="ECO:0008006" key="3">
    <source>
        <dbReference type="Google" id="ProtNLM"/>
    </source>
</evidence>
<name>A0A1H4QCM4_9MICC</name>
<protein>
    <recommendedName>
        <fullName evidence="3">AbiEi antitoxin C-terminal domain-containing protein</fullName>
    </recommendedName>
</protein>
<sequence>MDFPTAAPPGRQTLLRTGRPFTRSELNGLVLDGLAQPLSQDCFASGTAVVDARLRARALAERIPFEARQRVVAGRLSAAWIHGHSREPGRPVLYIAPGRRAGTLRHGLRAELHDIQLGSHDVVSLGGILVTSPLRTALDIASSLRPELAVPVLRNMLDDGGRGLSWRVLRLAVEHAAPPRVREAALAKVDACVR</sequence>
<dbReference type="Proteomes" id="UP000182652">
    <property type="component" value="Unassembled WGS sequence"/>
</dbReference>
<dbReference type="STRING" id="156980.SAMN04489745_2250"/>
<evidence type="ECO:0000313" key="2">
    <source>
        <dbReference type="Proteomes" id="UP000182652"/>
    </source>
</evidence>
<dbReference type="AlphaFoldDB" id="A0A1H4QCM4"/>
<dbReference type="EMBL" id="FNSN01000003">
    <property type="protein sequence ID" value="SEC17364.1"/>
    <property type="molecule type" value="Genomic_DNA"/>
</dbReference>
<gene>
    <name evidence="1" type="ORF">SAMN04489745_2250</name>
</gene>
<organism evidence="1 2">
    <name type="scientific">Arthrobacter woluwensis</name>
    <dbReference type="NCBI Taxonomy" id="156980"/>
    <lineage>
        <taxon>Bacteria</taxon>
        <taxon>Bacillati</taxon>
        <taxon>Actinomycetota</taxon>
        <taxon>Actinomycetes</taxon>
        <taxon>Micrococcales</taxon>
        <taxon>Micrococcaceae</taxon>
        <taxon>Arthrobacter</taxon>
    </lineage>
</organism>
<evidence type="ECO:0000313" key="1">
    <source>
        <dbReference type="EMBL" id="SEC17364.1"/>
    </source>
</evidence>
<keyword evidence="2" id="KW-1185">Reference proteome</keyword>
<accession>A0A1H4QCM4</accession>
<proteinExistence type="predicted"/>